<name>A0ABV4KZR4_9GAMM</name>
<accession>A0ABV4KZR4</accession>
<dbReference type="Proteomes" id="UP001569154">
    <property type="component" value="Unassembled WGS sequence"/>
</dbReference>
<gene>
    <name evidence="1" type="ORF">ACED35_07525</name>
</gene>
<dbReference type="RefSeq" id="WP_241810478.1">
    <property type="nucleotide sequence ID" value="NZ_AJYG02000063.1"/>
</dbReference>
<reference evidence="1 2" key="1">
    <citation type="submission" date="2024-06" db="EMBL/GenBank/DDBJ databases">
        <authorList>
            <person name="Steensen K."/>
            <person name="Seneca J."/>
            <person name="Bartlau N."/>
            <person name="Yu A.X."/>
            <person name="Polz M.F."/>
        </authorList>
    </citation>
    <scope>NUCLEOTIDE SEQUENCE [LARGE SCALE GENOMIC DNA]</scope>
    <source>
        <strain evidence="1 2">1F260</strain>
    </source>
</reference>
<sequence>MSYWLAYYDMEDSLTDKQRLQATSADIDYCGTKQDFERCSETWNVKFDIPSMSDATPEIGHSVLRDKITSEVKEHNGSLFVDIIAWEENKSPEPNVVDVLRLPAGFDRIDFENKRLEQHSSLFEFPPEFELKLHSKLRILNPIGCLKSRLLNYQLLSRVKDPTREVTRIKLLVQPVLYFLTEQLIDNGYREARKYIELYMILIKSFASMKLLVSEGVDLSLGISFFVEENKDRLPYDFVINEFPRWKSGLEEKIERKRKQYES</sequence>
<evidence type="ECO:0000313" key="1">
    <source>
        <dbReference type="EMBL" id="MEZ8080961.1"/>
    </source>
</evidence>
<protein>
    <submittedName>
        <fullName evidence="1">Uncharacterized protein</fullName>
    </submittedName>
</protein>
<organism evidence="1 2">
    <name type="scientific">Enterovibrio norvegicus</name>
    <dbReference type="NCBI Taxonomy" id="188144"/>
    <lineage>
        <taxon>Bacteria</taxon>
        <taxon>Pseudomonadati</taxon>
        <taxon>Pseudomonadota</taxon>
        <taxon>Gammaproteobacteria</taxon>
        <taxon>Vibrionales</taxon>
        <taxon>Vibrionaceae</taxon>
        <taxon>Enterovibrio</taxon>
    </lineage>
</organism>
<dbReference type="EMBL" id="JBGONM010000014">
    <property type="protein sequence ID" value="MEZ8080961.1"/>
    <property type="molecule type" value="Genomic_DNA"/>
</dbReference>
<keyword evidence="2" id="KW-1185">Reference proteome</keyword>
<comment type="caution">
    <text evidence="1">The sequence shown here is derived from an EMBL/GenBank/DDBJ whole genome shotgun (WGS) entry which is preliminary data.</text>
</comment>
<proteinExistence type="predicted"/>
<evidence type="ECO:0000313" key="2">
    <source>
        <dbReference type="Proteomes" id="UP001569154"/>
    </source>
</evidence>